<dbReference type="SMART" id="SM00906">
    <property type="entry name" value="Fungal_trans"/>
    <property type="match status" value="1"/>
</dbReference>
<dbReference type="PANTHER" id="PTHR31001">
    <property type="entry name" value="UNCHARACTERIZED TRANSCRIPTIONAL REGULATORY PROTEIN"/>
    <property type="match status" value="1"/>
</dbReference>
<comment type="subcellular location">
    <subcellularLocation>
        <location evidence="1">Nucleus</location>
    </subcellularLocation>
</comment>
<dbReference type="EMBL" id="KL197753">
    <property type="protein sequence ID" value="KDQ50937.1"/>
    <property type="molecule type" value="Genomic_DNA"/>
</dbReference>
<protein>
    <recommendedName>
        <fullName evidence="6">Zn(2)-C6 fungal-type domain-containing protein</fullName>
    </recommendedName>
</protein>
<gene>
    <name evidence="7" type="ORF">JAAARDRAFT_543076</name>
</gene>
<dbReference type="PANTHER" id="PTHR31001:SF56">
    <property type="entry name" value="ZN(2)-C6 FUNGAL-TYPE DOMAIN-CONTAINING PROTEIN"/>
    <property type="match status" value="1"/>
</dbReference>
<dbReference type="Pfam" id="PF00172">
    <property type="entry name" value="Zn_clus"/>
    <property type="match status" value="1"/>
</dbReference>
<dbReference type="SUPFAM" id="SSF57701">
    <property type="entry name" value="Zn2/Cys6 DNA-binding domain"/>
    <property type="match status" value="1"/>
</dbReference>
<dbReference type="SMART" id="SM00066">
    <property type="entry name" value="GAL4"/>
    <property type="match status" value="1"/>
</dbReference>
<proteinExistence type="predicted"/>
<keyword evidence="2" id="KW-0479">Metal-binding</keyword>
<evidence type="ECO:0000256" key="2">
    <source>
        <dbReference type="ARBA" id="ARBA00022723"/>
    </source>
</evidence>
<name>A0A067PIX4_9AGAM</name>
<sequence>MPTTGPHAGPSTIMEETVPRRSNSTVRNRRKETRRTLGEIACAECRRLKIKCDRLVPCTTCVKRGCAPLCPNETIPPGEGARYVNSAEDHLRRRMAKLEERMHSLEDALAIIQTTQSIQPHPLLVKPFKSEDKTITTTRDEVADLADSLGTLYVAEQSDGDHRFYGPTGGSESLLFEAKEHVPPPLQWQTNGHDRSLQDEIPQEIMLFYESFPVTHPTIPPEPVQTLIESFLPPKPRASALCETFLEHLMWMTQIVSRQHVIAELMPAVYRQPRGGIRGYGPHDLGLLLMVFAIGALLDLTLPPYNVEARRYYLLGRAALALQPAMTKHSLVTAKALHLMSIYNGMSGEEKNLEHTYILLTLSCQIALRIGLHMDPSFWGINGRQAYERRAYFWNLLAGDLWQSMVTGRPPVIRPPFIRCDIPTQHDEEIYQQGEVPLGFGVWSFHFVRECAIPVFHAVLSAKPPSYERVMELDSQIREFEIPKSDSSHDPQRTATAMRIFVRRHFHELILMYLHRGFFAQAITDCPENPLKSTYSRSFLAAYRAACVVLESTVEQFAAQPLLCTRIWRIWSFSFSASVSGFSHDDVLLITTTVPAQVIIGAVVTQCPGIQLDPCPLEQFERACRLFQDASTSSSRAARALVSGVSVLSPLALTGPACSLSNAREIGAVKDNIQGRGTVYRDNRCQSQARRKR</sequence>
<dbReference type="AlphaFoldDB" id="A0A067PIX4"/>
<dbReference type="GO" id="GO:0003677">
    <property type="term" value="F:DNA binding"/>
    <property type="evidence" value="ECO:0007669"/>
    <property type="project" value="InterPro"/>
</dbReference>
<accession>A0A067PIX4</accession>
<dbReference type="CDD" id="cd00067">
    <property type="entry name" value="GAL4"/>
    <property type="match status" value="1"/>
</dbReference>
<dbReference type="PROSITE" id="PS50048">
    <property type="entry name" value="ZN2_CY6_FUNGAL_2"/>
    <property type="match status" value="1"/>
</dbReference>
<dbReference type="InterPro" id="IPR007219">
    <property type="entry name" value="XnlR_reg_dom"/>
</dbReference>
<evidence type="ECO:0000256" key="5">
    <source>
        <dbReference type="SAM" id="MobiDB-lite"/>
    </source>
</evidence>
<dbReference type="Gene3D" id="4.10.240.10">
    <property type="entry name" value="Zn(2)-C6 fungal-type DNA-binding domain"/>
    <property type="match status" value="1"/>
</dbReference>
<organism evidence="7 8">
    <name type="scientific">Jaapia argillacea MUCL 33604</name>
    <dbReference type="NCBI Taxonomy" id="933084"/>
    <lineage>
        <taxon>Eukaryota</taxon>
        <taxon>Fungi</taxon>
        <taxon>Dikarya</taxon>
        <taxon>Basidiomycota</taxon>
        <taxon>Agaricomycotina</taxon>
        <taxon>Agaricomycetes</taxon>
        <taxon>Agaricomycetidae</taxon>
        <taxon>Jaapiales</taxon>
        <taxon>Jaapiaceae</taxon>
        <taxon>Jaapia</taxon>
    </lineage>
</organism>
<evidence type="ECO:0000256" key="3">
    <source>
        <dbReference type="ARBA" id="ARBA00023242"/>
    </source>
</evidence>
<keyword evidence="3" id="KW-0539">Nucleus</keyword>
<dbReference type="InterPro" id="IPR050613">
    <property type="entry name" value="Sec_Metabolite_Reg"/>
</dbReference>
<dbReference type="CDD" id="cd12148">
    <property type="entry name" value="fungal_TF_MHR"/>
    <property type="match status" value="1"/>
</dbReference>
<dbReference type="InterPro" id="IPR001138">
    <property type="entry name" value="Zn2Cys6_DnaBD"/>
</dbReference>
<dbReference type="GO" id="GO:0006351">
    <property type="term" value="P:DNA-templated transcription"/>
    <property type="evidence" value="ECO:0007669"/>
    <property type="project" value="InterPro"/>
</dbReference>
<dbReference type="InterPro" id="IPR036864">
    <property type="entry name" value="Zn2-C6_fun-type_DNA-bd_sf"/>
</dbReference>
<dbReference type="InParanoid" id="A0A067PIX4"/>
<dbReference type="Proteomes" id="UP000027265">
    <property type="component" value="Unassembled WGS sequence"/>
</dbReference>
<dbReference type="GO" id="GO:0000981">
    <property type="term" value="F:DNA-binding transcription factor activity, RNA polymerase II-specific"/>
    <property type="evidence" value="ECO:0007669"/>
    <property type="project" value="InterPro"/>
</dbReference>
<feature type="coiled-coil region" evidence="4">
    <location>
        <begin position="88"/>
        <end position="115"/>
    </location>
</feature>
<dbReference type="GO" id="GO:0008270">
    <property type="term" value="F:zinc ion binding"/>
    <property type="evidence" value="ECO:0007669"/>
    <property type="project" value="InterPro"/>
</dbReference>
<dbReference type="OrthoDB" id="424974at2759"/>
<dbReference type="STRING" id="933084.A0A067PIX4"/>
<feature type="domain" description="Zn(2)-C6 fungal-type" evidence="6">
    <location>
        <begin position="41"/>
        <end position="70"/>
    </location>
</feature>
<evidence type="ECO:0000256" key="4">
    <source>
        <dbReference type="SAM" id="Coils"/>
    </source>
</evidence>
<evidence type="ECO:0000256" key="1">
    <source>
        <dbReference type="ARBA" id="ARBA00004123"/>
    </source>
</evidence>
<dbReference type="PROSITE" id="PS00463">
    <property type="entry name" value="ZN2_CY6_FUNGAL_1"/>
    <property type="match status" value="1"/>
</dbReference>
<evidence type="ECO:0000313" key="8">
    <source>
        <dbReference type="Proteomes" id="UP000027265"/>
    </source>
</evidence>
<evidence type="ECO:0000259" key="6">
    <source>
        <dbReference type="PROSITE" id="PS50048"/>
    </source>
</evidence>
<feature type="region of interest" description="Disordered" evidence="5">
    <location>
        <begin position="1"/>
        <end position="33"/>
    </location>
</feature>
<reference evidence="8" key="1">
    <citation type="journal article" date="2014" name="Proc. Natl. Acad. Sci. U.S.A.">
        <title>Extensive sampling of basidiomycete genomes demonstrates inadequacy of the white-rot/brown-rot paradigm for wood decay fungi.</title>
        <authorList>
            <person name="Riley R."/>
            <person name="Salamov A.A."/>
            <person name="Brown D.W."/>
            <person name="Nagy L.G."/>
            <person name="Floudas D."/>
            <person name="Held B.W."/>
            <person name="Levasseur A."/>
            <person name="Lombard V."/>
            <person name="Morin E."/>
            <person name="Otillar R."/>
            <person name="Lindquist E.A."/>
            <person name="Sun H."/>
            <person name="LaButti K.M."/>
            <person name="Schmutz J."/>
            <person name="Jabbour D."/>
            <person name="Luo H."/>
            <person name="Baker S.E."/>
            <person name="Pisabarro A.G."/>
            <person name="Walton J.D."/>
            <person name="Blanchette R.A."/>
            <person name="Henrissat B."/>
            <person name="Martin F."/>
            <person name="Cullen D."/>
            <person name="Hibbett D.S."/>
            <person name="Grigoriev I.V."/>
        </authorList>
    </citation>
    <scope>NUCLEOTIDE SEQUENCE [LARGE SCALE GENOMIC DNA]</scope>
    <source>
        <strain evidence="8">MUCL 33604</strain>
    </source>
</reference>
<dbReference type="Pfam" id="PF04082">
    <property type="entry name" value="Fungal_trans"/>
    <property type="match status" value="1"/>
</dbReference>
<keyword evidence="4" id="KW-0175">Coiled coil</keyword>
<keyword evidence="8" id="KW-1185">Reference proteome</keyword>
<dbReference type="GO" id="GO:0005634">
    <property type="term" value="C:nucleus"/>
    <property type="evidence" value="ECO:0007669"/>
    <property type="project" value="UniProtKB-SubCell"/>
</dbReference>
<evidence type="ECO:0000313" key="7">
    <source>
        <dbReference type="EMBL" id="KDQ50937.1"/>
    </source>
</evidence>
<dbReference type="HOGENOM" id="CLU_007340_4_3_1"/>